<organism evidence="3 4">
    <name type="scientific">Elysia chlorotica</name>
    <name type="common">Eastern emerald elysia</name>
    <name type="synonym">Sea slug</name>
    <dbReference type="NCBI Taxonomy" id="188477"/>
    <lineage>
        <taxon>Eukaryota</taxon>
        <taxon>Metazoa</taxon>
        <taxon>Spiralia</taxon>
        <taxon>Lophotrochozoa</taxon>
        <taxon>Mollusca</taxon>
        <taxon>Gastropoda</taxon>
        <taxon>Heterobranchia</taxon>
        <taxon>Euthyneura</taxon>
        <taxon>Panpulmonata</taxon>
        <taxon>Sacoglossa</taxon>
        <taxon>Placobranchoidea</taxon>
        <taxon>Plakobranchidae</taxon>
        <taxon>Elysia</taxon>
    </lineage>
</organism>
<protein>
    <recommendedName>
        <fullName evidence="5">CUB domain-containing protein</fullName>
    </recommendedName>
</protein>
<feature type="compositionally biased region" description="Basic and acidic residues" evidence="1">
    <location>
        <begin position="636"/>
        <end position="649"/>
    </location>
</feature>
<accession>A0A433SPI1</accession>
<feature type="region of interest" description="Disordered" evidence="1">
    <location>
        <begin position="746"/>
        <end position="801"/>
    </location>
</feature>
<feature type="compositionally biased region" description="Basic and acidic residues" evidence="1">
    <location>
        <begin position="464"/>
        <end position="475"/>
    </location>
</feature>
<reference evidence="3 4" key="1">
    <citation type="submission" date="2019-01" db="EMBL/GenBank/DDBJ databases">
        <title>A draft genome assembly of the solar-powered sea slug Elysia chlorotica.</title>
        <authorList>
            <person name="Cai H."/>
            <person name="Li Q."/>
            <person name="Fang X."/>
            <person name="Li J."/>
            <person name="Curtis N.E."/>
            <person name="Altenburger A."/>
            <person name="Shibata T."/>
            <person name="Feng M."/>
            <person name="Maeda T."/>
            <person name="Schwartz J.A."/>
            <person name="Shigenobu S."/>
            <person name="Lundholm N."/>
            <person name="Nishiyama T."/>
            <person name="Yang H."/>
            <person name="Hasebe M."/>
            <person name="Li S."/>
            <person name="Pierce S.K."/>
            <person name="Wang J."/>
        </authorList>
    </citation>
    <scope>NUCLEOTIDE SEQUENCE [LARGE SCALE GENOMIC DNA]</scope>
    <source>
        <strain evidence="3">EC2010</strain>
        <tissue evidence="3">Whole organism of an adult</tissue>
    </source>
</reference>
<dbReference type="CDD" id="cd22823">
    <property type="entry name" value="Gal_Rha_Lectin"/>
    <property type="match status" value="1"/>
</dbReference>
<evidence type="ECO:0008006" key="5">
    <source>
        <dbReference type="Google" id="ProtNLM"/>
    </source>
</evidence>
<feature type="compositionally biased region" description="Basic and acidic residues" evidence="1">
    <location>
        <begin position="769"/>
        <end position="779"/>
    </location>
</feature>
<evidence type="ECO:0000313" key="3">
    <source>
        <dbReference type="EMBL" id="RUS71135.1"/>
    </source>
</evidence>
<name>A0A433SPI1_ELYCH</name>
<feature type="region of interest" description="Disordered" evidence="1">
    <location>
        <begin position="816"/>
        <end position="851"/>
    </location>
</feature>
<feature type="region of interest" description="Disordered" evidence="1">
    <location>
        <begin position="539"/>
        <end position="565"/>
    </location>
</feature>
<feature type="chain" id="PRO_5019428812" description="CUB domain-containing protein" evidence="2">
    <location>
        <begin position="22"/>
        <end position="873"/>
    </location>
</feature>
<feature type="compositionally biased region" description="Gly residues" evidence="1">
    <location>
        <begin position="592"/>
        <end position="607"/>
    </location>
</feature>
<feature type="signal peptide" evidence="2">
    <location>
        <begin position="1"/>
        <end position="21"/>
    </location>
</feature>
<evidence type="ECO:0000313" key="4">
    <source>
        <dbReference type="Proteomes" id="UP000271974"/>
    </source>
</evidence>
<feature type="region of interest" description="Disordered" evidence="1">
    <location>
        <begin position="132"/>
        <end position="156"/>
    </location>
</feature>
<evidence type="ECO:0000256" key="2">
    <source>
        <dbReference type="SAM" id="SignalP"/>
    </source>
</evidence>
<dbReference type="AlphaFoldDB" id="A0A433SPI1"/>
<feature type="compositionally biased region" description="Basic residues" evidence="1">
    <location>
        <begin position="650"/>
        <end position="663"/>
    </location>
</feature>
<feature type="region of interest" description="Disordered" evidence="1">
    <location>
        <begin position="459"/>
        <end position="502"/>
    </location>
</feature>
<dbReference type="OrthoDB" id="6125730at2759"/>
<evidence type="ECO:0000256" key="1">
    <source>
        <dbReference type="SAM" id="MobiDB-lite"/>
    </source>
</evidence>
<dbReference type="EMBL" id="RQTK01001267">
    <property type="protein sequence ID" value="RUS71135.1"/>
    <property type="molecule type" value="Genomic_DNA"/>
</dbReference>
<keyword evidence="4" id="KW-1185">Reference proteome</keyword>
<keyword evidence="2" id="KW-0732">Signal</keyword>
<feature type="compositionally biased region" description="Polar residues" evidence="1">
    <location>
        <begin position="617"/>
        <end position="635"/>
    </location>
</feature>
<dbReference type="Proteomes" id="UP000271974">
    <property type="component" value="Unassembled WGS sequence"/>
</dbReference>
<comment type="caution">
    <text evidence="3">The sequence shown here is derived from an EMBL/GenBank/DDBJ whole genome shotgun (WGS) entry which is preliminary data.</text>
</comment>
<sequence>MLLVLLFLHAGNLLLFQHVEGFTQKNECLLDFVHDEYEADEHEGGGAGHVNQAWPHHNGGAWPQHTGGAWPAPPPTALNSFVAQPTGFRGGMDMEDLRERMGLDEEEEEGMGHAFGGGRGVYGGRFGAGEEMDEREWGRDKRRRRRSQAFSQGYGPLSRHSPTSLFGTLTCDQASLINIFNVTVGYSATSYCYQAFSGCQAGSPKATQVIHCHGRSGSCDFTIRRHFISRCGQMVNFANVAYECVPASKRINICSNTSSDIPGAVAIASPSYPLATGQRLPPKAELLTCECILRAPSDSTFEVENLRTHMSQKDGYCDGDMVLLERPDLTSGSLTSARYSLERELCGVNVSSHLDVPDSILRVTFLGGAPIPGDTAGFLGTFRARGRSGQSELFHISCTGTDPAPVTTPSSRLSEWRRSRNPSPTGHDLAGAAKSQGHVGELSESNMAAGELPVFGVGGGDVVEENKGSKTDPGEHKKRLRRRVEEEETAYAEYQSQDYYDGVKTRANQEPQDPLEAQDQGAPLDQVEHPALRVTEALLKDAPVPRRNPRSPHQAPASSRSSRWSDSKLAEYGLMLVRVLGGQGHTRRVGGRIPGGTGDGGGGGGAGSAADGGSSGETPGSSNPVEVYCVSTSQSEEGRVEKCEADVHRSLRPPTRRAPRPPRRPAPVLNQSNTPATHAISCHKPVAPPRRQKTTEEDSSASVSPYDNALDPDVPRAITPPQDAGCDGDGARDSGACLAKHSEGRFGETAADNPNYTIVAEIQAGSSGSDDHNEGKSETESLSEDVDVIDKSTQPQKDVQDCGEVCLTLESEDEYKAVLDAENESESESKPSSSAEIPDDVSDVSSEGEETYTSINELNEALYNLQEQIRDLP</sequence>
<feature type="region of interest" description="Disordered" evidence="1">
    <location>
        <begin position="398"/>
        <end position="442"/>
    </location>
</feature>
<gene>
    <name evidence="3" type="ORF">EGW08_021101</name>
</gene>
<proteinExistence type="predicted"/>
<feature type="region of interest" description="Disordered" evidence="1">
    <location>
        <begin position="584"/>
        <end position="734"/>
    </location>
</feature>
<feature type="compositionally biased region" description="Acidic residues" evidence="1">
    <location>
        <begin position="837"/>
        <end position="850"/>
    </location>
</feature>